<keyword evidence="2 5" id="KW-0808">Transferase</keyword>
<dbReference type="EC" id="2.7.11.33" evidence="5"/>
<dbReference type="Proteomes" id="UP000028073">
    <property type="component" value="Unassembled WGS sequence"/>
</dbReference>
<gene>
    <name evidence="6" type="ORF">GZ78_27670</name>
</gene>
<evidence type="ECO:0000313" key="7">
    <source>
        <dbReference type="Proteomes" id="UP000028073"/>
    </source>
</evidence>
<dbReference type="EMBL" id="JOKH01000010">
    <property type="protein sequence ID" value="KEQ12215.1"/>
    <property type="molecule type" value="Genomic_DNA"/>
</dbReference>
<dbReference type="NCBIfam" id="NF003742">
    <property type="entry name" value="PRK05339.1"/>
    <property type="match status" value="1"/>
</dbReference>
<dbReference type="GO" id="GO:0016776">
    <property type="term" value="F:phosphotransferase activity, phosphate group as acceptor"/>
    <property type="evidence" value="ECO:0007669"/>
    <property type="project" value="UniProtKB-UniRule"/>
</dbReference>
<keyword evidence="3 5" id="KW-0547">Nucleotide-binding</keyword>
<dbReference type="PANTHER" id="PTHR31756:SF3">
    <property type="entry name" value="PYRUVATE, PHOSPHATE DIKINASE REGULATORY PROTEIN 1, CHLOROPLASTIC"/>
    <property type="match status" value="1"/>
</dbReference>
<dbReference type="PANTHER" id="PTHR31756">
    <property type="entry name" value="PYRUVATE, PHOSPHATE DIKINASE REGULATORY PROTEIN 1, CHLOROPLASTIC"/>
    <property type="match status" value="1"/>
</dbReference>
<reference evidence="6 7" key="1">
    <citation type="submission" date="2014-06" db="EMBL/GenBank/DDBJ databases">
        <title>Whole Genome Sequences of Three Symbiotic Endozoicomonas Bacteria.</title>
        <authorList>
            <person name="Neave M.J."/>
            <person name="Apprill A."/>
            <person name="Voolstra C.R."/>
        </authorList>
    </citation>
    <scope>NUCLEOTIDE SEQUENCE [LARGE SCALE GENOMIC DNA]</scope>
    <source>
        <strain evidence="6 7">DSM 25634</strain>
    </source>
</reference>
<dbReference type="eggNOG" id="COG1806">
    <property type="taxonomic scope" value="Bacteria"/>
</dbReference>
<dbReference type="EC" id="2.7.4.28" evidence="5"/>
<dbReference type="OrthoDB" id="9782201at2"/>
<dbReference type="GO" id="GO:0005524">
    <property type="term" value="F:ATP binding"/>
    <property type="evidence" value="ECO:0007669"/>
    <property type="project" value="InterPro"/>
</dbReference>
<protein>
    <recommendedName>
        <fullName evidence="5">Putative phosphoenolpyruvate synthase regulatory protein</fullName>
        <shortName evidence="5">PEP synthase regulatory protein</shortName>
        <shortName evidence="5">PSRP</shortName>
        <ecNumber evidence="5">2.7.11.33</ecNumber>
        <ecNumber evidence="5">2.7.4.28</ecNumber>
    </recommendedName>
    <alternativeName>
        <fullName evidence="5">Pyruvate, water dikinase regulatory protein</fullName>
    </alternativeName>
</protein>
<dbReference type="STRING" id="1137799.GZ78_27670"/>
<comment type="catalytic activity">
    <reaction evidence="5">
        <text>[pyruvate, water dikinase]-phosphate + phosphate + H(+) = [pyruvate, water dikinase] + diphosphate</text>
        <dbReference type="Rhea" id="RHEA:48580"/>
        <dbReference type="Rhea" id="RHEA-COMP:11425"/>
        <dbReference type="Rhea" id="RHEA-COMP:11426"/>
        <dbReference type="ChEBI" id="CHEBI:15378"/>
        <dbReference type="ChEBI" id="CHEBI:33019"/>
        <dbReference type="ChEBI" id="CHEBI:43176"/>
        <dbReference type="ChEBI" id="CHEBI:43474"/>
        <dbReference type="ChEBI" id="CHEBI:68546"/>
        <dbReference type="EC" id="2.7.4.28"/>
    </reaction>
</comment>
<organism evidence="6 7">
    <name type="scientific">Endozoicomonas numazuensis</name>
    <dbReference type="NCBI Taxonomy" id="1137799"/>
    <lineage>
        <taxon>Bacteria</taxon>
        <taxon>Pseudomonadati</taxon>
        <taxon>Pseudomonadota</taxon>
        <taxon>Gammaproteobacteria</taxon>
        <taxon>Oceanospirillales</taxon>
        <taxon>Endozoicomonadaceae</taxon>
        <taxon>Endozoicomonas</taxon>
    </lineage>
</organism>
<dbReference type="HAMAP" id="MF_01062">
    <property type="entry name" value="PSRP"/>
    <property type="match status" value="1"/>
</dbReference>
<keyword evidence="1 5" id="KW-0723">Serine/threonine-protein kinase</keyword>
<evidence type="ECO:0000256" key="5">
    <source>
        <dbReference type="HAMAP-Rule" id="MF_01062"/>
    </source>
</evidence>
<dbReference type="GO" id="GO:0043531">
    <property type="term" value="F:ADP binding"/>
    <property type="evidence" value="ECO:0007669"/>
    <property type="project" value="UniProtKB-UniRule"/>
</dbReference>
<dbReference type="InterPro" id="IPR005177">
    <property type="entry name" value="Kinase-pyrophosphorylase"/>
</dbReference>
<keyword evidence="7" id="KW-1185">Reference proteome</keyword>
<evidence type="ECO:0000256" key="3">
    <source>
        <dbReference type="ARBA" id="ARBA00022741"/>
    </source>
</evidence>
<comment type="similarity">
    <text evidence="5">Belongs to the pyruvate, phosphate/water dikinase regulatory protein family. PSRP subfamily.</text>
</comment>
<proteinExistence type="inferred from homology"/>
<feature type="binding site" evidence="5">
    <location>
        <begin position="152"/>
        <end position="159"/>
    </location>
    <ligand>
        <name>ADP</name>
        <dbReference type="ChEBI" id="CHEBI:456216"/>
    </ligand>
</feature>
<dbReference type="AlphaFoldDB" id="A0A081N192"/>
<dbReference type="InterPro" id="IPR026530">
    <property type="entry name" value="PSRP"/>
</dbReference>
<name>A0A081N192_9GAMM</name>
<evidence type="ECO:0000256" key="4">
    <source>
        <dbReference type="ARBA" id="ARBA00022777"/>
    </source>
</evidence>
<evidence type="ECO:0000256" key="1">
    <source>
        <dbReference type="ARBA" id="ARBA00022527"/>
    </source>
</evidence>
<dbReference type="RefSeq" id="WP_034842728.1">
    <property type="nucleotide sequence ID" value="NZ_JOKH01000010.1"/>
</dbReference>
<dbReference type="Pfam" id="PF03618">
    <property type="entry name" value="Kinase-PPPase"/>
    <property type="match status" value="1"/>
</dbReference>
<comment type="function">
    <text evidence="5">Bifunctional serine/threonine kinase and phosphorylase involved in the regulation of the phosphoenolpyruvate synthase (PEPS) by catalyzing its phosphorylation/dephosphorylation.</text>
</comment>
<evidence type="ECO:0000313" key="6">
    <source>
        <dbReference type="EMBL" id="KEQ12215.1"/>
    </source>
</evidence>
<comment type="caution">
    <text evidence="6">The sequence shown here is derived from an EMBL/GenBank/DDBJ whole genome shotgun (WGS) entry which is preliminary data.</text>
</comment>
<accession>A0A081N192</accession>
<dbReference type="GO" id="GO:0004674">
    <property type="term" value="F:protein serine/threonine kinase activity"/>
    <property type="evidence" value="ECO:0007669"/>
    <property type="project" value="UniProtKB-UniRule"/>
</dbReference>
<comment type="catalytic activity">
    <reaction evidence="5">
        <text>[pyruvate, water dikinase] + ADP = [pyruvate, water dikinase]-phosphate + AMP + H(+)</text>
        <dbReference type="Rhea" id="RHEA:46020"/>
        <dbReference type="Rhea" id="RHEA-COMP:11425"/>
        <dbReference type="Rhea" id="RHEA-COMP:11426"/>
        <dbReference type="ChEBI" id="CHEBI:15378"/>
        <dbReference type="ChEBI" id="CHEBI:43176"/>
        <dbReference type="ChEBI" id="CHEBI:68546"/>
        <dbReference type="ChEBI" id="CHEBI:456215"/>
        <dbReference type="ChEBI" id="CHEBI:456216"/>
        <dbReference type="EC" id="2.7.11.33"/>
    </reaction>
</comment>
<sequence>MQRTVFFVSDGTGITAESFGQSLLAQFEGYEFQHVTFPYIDSTVKTIHLIEKIHNIHKVEQIRPVVFMTVLNEEVSQMLHTSGAFIIDLFQTFLPGLEHEFGQHPLYRTGKKRSTTHSHSYHRRIEAVQFALDNDDGARTRNYDKADIILLGASRSGKTPSCIYLGLQFGIFAANYPITEEDLDEPLKLPKPLQPHREKLFGLTIHPGRLAGIRHERRPHSRYSSSQQCQLEVHTIEQIYRKEHIPYINSTDYSVEEISTRIMDLAHLKRRLK</sequence>
<keyword evidence="4 5" id="KW-0418">Kinase</keyword>
<evidence type="ECO:0000256" key="2">
    <source>
        <dbReference type="ARBA" id="ARBA00022679"/>
    </source>
</evidence>